<dbReference type="GO" id="GO:0016705">
    <property type="term" value="F:oxidoreductase activity, acting on paired donors, with incorporation or reduction of molecular oxygen"/>
    <property type="evidence" value="ECO:0007669"/>
    <property type="project" value="InterPro"/>
</dbReference>
<dbReference type="RefSeq" id="WP_260593234.1">
    <property type="nucleotide sequence ID" value="NZ_CP104003.1"/>
</dbReference>
<protein>
    <submittedName>
        <fullName evidence="3">TIGR04024 family LLM class F420-dependent oxidoreductase</fullName>
    </submittedName>
</protein>
<dbReference type="EMBL" id="CP104003">
    <property type="protein sequence ID" value="UWM54240.1"/>
    <property type="molecule type" value="Genomic_DNA"/>
</dbReference>
<keyword evidence="4" id="KW-1185">Reference proteome</keyword>
<reference evidence="3" key="1">
    <citation type="submission" date="2022-09" db="EMBL/GenBank/DDBJ databases">
        <title>Diverse halophilic archaea isolated from saline environments.</title>
        <authorList>
            <person name="Cui H.-L."/>
        </authorList>
    </citation>
    <scope>NUCLEOTIDE SEQUENCE</scope>
    <source>
        <strain evidence="3">ZS-35-S2</strain>
    </source>
</reference>
<dbReference type="InterPro" id="IPR036661">
    <property type="entry name" value="Luciferase-like_sf"/>
</dbReference>
<dbReference type="InterPro" id="IPR011251">
    <property type="entry name" value="Luciferase-like_dom"/>
</dbReference>
<dbReference type="PANTHER" id="PTHR43244:SF1">
    <property type="entry name" value="5,10-METHYLENETETRAHYDROMETHANOPTERIN REDUCTASE"/>
    <property type="match status" value="1"/>
</dbReference>
<accession>A0A9E7U4F3</accession>
<evidence type="ECO:0000313" key="4">
    <source>
        <dbReference type="Proteomes" id="UP001057580"/>
    </source>
</evidence>
<proteinExistence type="predicted"/>
<dbReference type="Proteomes" id="UP001057580">
    <property type="component" value="Chromosome"/>
</dbReference>
<evidence type="ECO:0000313" key="3">
    <source>
        <dbReference type="EMBL" id="UWM54240.1"/>
    </source>
</evidence>
<dbReference type="NCBIfam" id="TIGR04024">
    <property type="entry name" value="F420_NP1902A"/>
    <property type="match status" value="1"/>
</dbReference>
<dbReference type="PANTHER" id="PTHR43244">
    <property type="match status" value="1"/>
</dbReference>
<evidence type="ECO:0000256" key="1">
    <source>
        <dbReference type="ARBA" id="ARBA00023002"/>
    </source>
</evidence>
<keyword evidence="1" id="KW-0560">Oxidoreductase</keyword>
<dbReference type="KEGG" id="ssai:N0B31_19255"/>
<evidence type="ECO:0000259" key="2">
    <source>
        <dbReference type="Pfam" id="PF00296"/>
    </source>
</evidence>
<dbReference type="InterPro" id="IPR023909">
    <property type="entry name" value="F420_NP1902A"/>
</dbReference>
<dbReference type="Pfam" id="PF00296">
    <property type="entry name" value="Bac_luciferase"/>
    <property type="match status" value="1"/>
</dbReference>
<dbReference type="AlphaFoldDB" id="A0A9E7U4F3"/>
<feature type="domain" description="Luciferase-like" evidence="2">
    <location>
        <begin position="15"/>
        <end position="302"/>
    </location>
</feature>
<dbReference type="SUPFAM" id="SSF51679">
    <property type="entry name" value="Bacterial luciferase-like"/>
    <property type="match status" value="1"/>
</dbReference>
<organism evidence="3 4">
    <name type="scientific">Salinirubellus salinus</name>
    <dbReference type="NCBI Taxonomy" id="1364945"/>
    <lineage>
        <taxon>Archaea</taxon>
        <taxon>Methanobacteriati</taxon>
        <taxon>Methanobacteriota</taxon>
        <taxon>Stenosarchaea group</taxon>
        <taxon>Halobacteria</taxon>
        <taxon>Halobacteriales</taxon>
        <taxon>Natronomonadaceae</taxon>
        <taxon>Salinirubellus</taxon>
    </lineage>
</organism>
<name>A0A9E7U4F3_9EURY</name>
<dbReference type="InterPro" id="IPR050564">
    <property type="entry name" value="F420-G6PD/mer"/>
</dbReference>
<dbReference type="GeneID" id="74944607"/>
<dbReference type="CDD" id="cd01097">
    <property type="entry name" value="Tetrahydromethanopterin_reductase"/>
    <property type="match status" value="1"/>
</dbReference>
<dbReference type="Gene3D" id="3.20.20.30">
    <property type="entry name" value="Luciferase-like domain"/>
    <property type="match status" value="1"/>
</dbReference>
<gene>
    <name evidence="3" type="ORF">N0B31_19255</name>
</gene>
<sequence>MTLPLDVVVQTREHDHPGGVADRAVQAEDHGFAYVSMGEATGWNVASLLSVVAERTDTVGIANDVFSPWGRSPALLAQTALTLHDLSGGRYRLGLGPSSPAITEDWHGFPFERPLRRTRETIDVIRQVFTGERLEYNGEFFQFDGGLSYDRPVPDDPPGIDLATLGPKAVEMTGRFADGWVPQLFTADGLRDRLTDLERGAELGGRDPSEIRVSPLVRCFASDDPARARESTRAMVAFLVGAYGPFYGKNVAEQGFEEAVDDIRAAWADRDTAAMAAACPDELLDAVAAYGTPADVRETVRSFLDVEGVDAVRAGFVSGMDESDKRKTMAALADI</sequence>